<dbReference type="AlphaFoldDB" id="A0AAD7Q6I8"/>
<name>A0AAD7Q6I8_QUISA</name>
<dbReference type="PANTHER" id="PTHR33384">
    <property type="entry name" value="EXPRESSED PROTEIN"/>
    <property type="match status" value="1"/>
</dbReference>
<keyword evidence="2" id="KW-1185">Reference proteome</keyword>
<dbReference type="PANTHER" id="PTHR33384:SF52">
    <property type="entry name" value="DUF3741 DOMAIN-CONTAINING PROTEIN"/>
    <property type="match status" value="1"/>
</dbReference>
<dbReference type="KEGG" id="qsa:O6P43_005613"/>
<dbReference type="EMBL" id="JARAOO010000003">
    <property type="protein sequence ID" value="KAJ7975737.1"/>
    <property type="molecule type" value="Genomic_DNA"/>
</dbReference>
<proteinExistence type="predicted"/>
<reference evidence="1" key="1">
    <citation type="journal article" date="2023" name="Science">
        <title>Elucidation of the pathway for biosynthesis of saponin adjuvants from the soapbark tree.</title>
        <authorList>
            <person name="Reed J."/>
            <person name="Orme A."/>
            <person name="El-Demerdash A."/>
            <person name="Owen C."/>
            <person name="Martin L.B.B."/>
            <person name="Misra R.C."/>
            <person name="Kikuchi S."/>
            <person name="Rejzek M."/>
            <person name="Martin A.C."/>
            <person name="Harkess A."/>
            <person name="Leebens-Mack J."/>
            <person name="Louveau T."/>
            <person name="Stephenson M.J."/>
            <person name="Osbourn A."/>
        </authorList>
    </citation>
    <scope>NUCLEOTIDE SEQUENCE</scope>
    <source>
        <strain evidence="1">S10</strain>
    </source>
</reference>
<gene>
    <name evidence="1" type="ORF">O6P43_005613</name>
</gene>
<organism evidence="1 2">
    <name type="scientific">Quillaja saponaria</name>
    <name type="common">Soap bark tree</name>
    <dbReference type="NCBI Taxonomy" id="32244"/>
    <lineage>
        <taxon>Eukaryota</taxon>
        <taxon>Viridiplantae</taxon>
        <taxon>Streptophyta</taxon>
        <taxon>Embryophyta</taxon>
        <taxon>Tracheophyta</taxon>
        <taxon>Spermatophyta</taxon>
        <taxon>Magnoliopsida</taxon>
        <taxon>eudicotyledons</taxon>
        <taxon>Gunneridae</taxon>
        <taxon>Pentapetalae</taxon>
        <taxon>rosids</taxon>
        <taxon>fabids</taxon>
        <taxon>Fabales</taxon>
        <taxon>Quillajaceae</taxon>
        <taxon>Quillaja</taxon>
    </lineage>
</organism>
<protein>
    <submittedName>
        <fullName evidence="1">Translocase subunit seca</fullName>
    </submittedName>
</protein>
<dbReference type="Proteomes" id="UP001163823">
    <property type="component" value="Chromosome 3"/>
</dbReference>
<comment type="caution">
    <text evidence="1">The sequence shown here is derived from an EMBL/GenBank/DDBJ whole genome shotgun (WGS) entry which is preliminary data.</text>
</comment>
<accession>A0AAD7Q6I8</accession>
<sequence length="174" mass="19131">MSPYTLQQNAFMTFEDMRGYVSISDQKDPLICPKPRRVGVLANTSLWPFRWYLSNQAEVYDSIAGAELLDIMLMKGYGEQRVNHVASSPPYFCGSPPSRAANPLVQDAQFGNKKLTPISTSAIPSPSSLSSPTSASWEGGCVRMKFGHKPVAVRVEGFDCLNRDHQNSSTPTVV</sequence>
<evidence type="ECO:0000313" key="1">
    <source>
        <dbReference type="EMBL" id="KAJ7975737.1"/>
    </source>
</evidence>
<evidence type="ECO:0000313" key="2">
    <source>
        <dbReference type="Proteomes" id="UP001163823"/>
    </source>
</evidence>